<evidence type="ECO:0000313" key="3">
    <source>
        <dbReference type="EMBL" id="OEE32346.1"/>
    </source>
</evidence>
<dbReference type="InterPro" id="IPR025330">
    <property type="entry name" value="DUF4236"/>
</dbReference>
<dbReference type="Proteomes" id="UP000094741">
    <property type="component" value="Unassembled WGS sequence"/>
</dbReference>
<proteinExistence type="predicted"/>
<reference evidence="3 4" key="1">
    <citation type="journal article" date="2012" name="Science">
        <title>Ecological populations of bacteria act as socially cohesive units of antibiotic production and resistance.</title>
        <authorList>
            <person name="Cordero O.X."/>
            <person name="Wildschutte H."/>
            <person name="Kirkup B."/>
            <person name="Proehl S."/>
            <person name="Ngo L."/>
            <person name="Hussain F."/>
            <person name="Le Roux F."/>
            <person name="Mincer T."/>
            <person name="Polz M.F."/>
        </authorList>
    </citation>
    <scope>NUCLEOTIDE SEQUENCE [LARGE SCALE GENOMIC DNA]</scope>
    <source>
        <strain evidence="3 4">ZF-129</strain>
    </source>
</reference>
<dbReference type="OrthoDB" id="4104345at1224"/>
<comment type="caution">
    <text evidence="3">The sequence shown here is derived from an EMBL/GenBank/DDBJ whole genome shotgun (WGS) entry which is preliminary data.</text>
</comment>
<evidence type="ECO:0000256" key="1">
    <source>
        <dbReference type="SAM" id="MobiDB-lite"/>
    </source>
</evidence>
<feature type="compositionally biased region" description="Polar residues" evidence="1">
    <location>
        <begin position="54"/>
        <end position="73"/>
    </location>
</feature>
<sequence>MSFRFFRSFGGRWLRFNISKRGVSCTLGKKGLATATLNSRGQITKNINTPVQGLSYRKTTSLSNGKTSRSSKGLTDKQSAKCDARPFGTHKYNRRELEALHLQAIQRIARLEAQLETNEHSSL</sequence>
<gene>
    <name evidence="3" type="ORF">A1QO_11540</name>
</gene>
<feature type="domain" description="DUF4236" evidence="2">
    <location>
        <begin position="3"/>
        <end position="57"/>
    </location>
</feature>
<dbReference type="AlphaFoldDB" id="A0A1E5BCN3"/>
<name>A0A1E5BCN3_9VIBR</name>
<evidence type="ECO:0000259" key="2">
    <source>
        <dbReference type="Pfam" id="PF14020"/>
    </source>
</evidence>
<feature type="compositionally biased region" description="Basic and acidic residues" evidence="1">
    <location>
        <begin position="74"/>
        <end position="84"/>
    </location>
</feature>
<accession>A0A1E5BCN3</accession>
<dbReference type="RefSeq" id="WP_017034450.1">
    <property type="nucleotide sequence ID" value="NZ_AJYQ02000114.1"/>
</dbReference>
<protein>
    <recommendedName>
        <fullName evidence="2">DUF4236 domain-containing protein</fullName>
    </recommendedName>
</protein>
<evidence type="ECO:0000313" key="4">
    <source>
        <dbReference type="Proteomes" id="UP000094741"/>
    </source>
</evidence>
<organism evidence="3 4">
    <name type="scientific">Vibrio genomosp. F10 str. ZF-129</name>
    <dbReference type="NCBI Taxonomy" id="1187848"/>
    <lineage>
        <taxon>Bacteria</taxon>
        <taxon>Pseudomonadati</taxon>
        <taxon>Pseudomonadota</taxon>
        <taxon>Gammaproteobacteria</taxon>
        <taxon>Vibrionales</taxon>
        <taxon>Vibrionaceae</taxon>
        <taxon>Vibrio</taxon>
    </lineage>
</organism>
<dbReference type="EMBL" id="AJYQ02000114">
    <property type="protein sequence ID" value="OEE32346.1"/>
    <property type="molecule type" value="Genomic_DNA"/>
</dbReference>
<dbReference type="Pfam" id="PF14020">
    <property type="entry name" value="DUF4236"/>
    <property type="match status" value="1"/>
</dbReference>
<feature type="region of interest" description="Disordered" evidence="1">
    <location>
        <begin position="54"/>
        <end position="87"/>
    </location>
</feature>
<dbReference type="STRING" id="1187848.A1QO_11540"/>